<dbReference type="OrthoDB" id="348201at2759"/>
<dbReference type="GeneID" id="54780274"/>
<feature type="compositionally biased region" description="Basic and acidic residues" evidence="2">
    <location>
        <begin position="60"/>
        <end position="71"/>
    </location>
</feature>
<dbReference type="GO" id="GO:0006366">
    <property type="term" value="P:transcription by RNA polymerase II"/>
    <property type="evidence" value="ECO:0007669"/>
    <property type="project" value="InterPro"/>
</dbReference>
<feature type="compositionally biased region" description="Polar residues" evidence="2">
    <location>
        <begin position="24"/>
        <end position="51"/>
    </location>
</feature>
<dbReference type="InterPro" id="IPR039913">
    <property type="entry name" value="RPAP1/Rba50"/>
</dbReference>
<evidence type="ECO:0000259" key="3">
    <source>
        <dbReference type="Pfam" id="PF08620"/>
    </source>
</evidence>
<dbReference type="RefSeq" id="XP_034013579.1">
    <property type="nucleotide sequence ID" value="XM_034154185.1"/>
</dbReference>
<evidence type="ECO:0000259" key="4">
    <source>
        <dbReference type="Pfam" id="PF08621"/>
    </source>
</evidence>
<dbReference type="Proteomes" id="UP000449547">
    <property type="component" value="Unassembled WGS sequence"/>
</dbReference>
<dbReference type="OMA" id="DQESPYY"/>
<dbReference type="AlphaFoldDB" id="A0A642UTL4"/>
<dbReference type="PANTHER" id="PTHR21483:SF18">
    <property type="entry name" value="RNA POLYMERASE II-ASSOCIATED PROTEIN 1"/>
    <property type="match status" value="1"/>
</dbReference>
<dbReference type="PANTHER" id="PTHR21483">
    <property type="entry name" value="RNA POLYMERASE II-ASSOCIATED PROTEIN 1"/>
    <property type="match status" value="1"/>
</dbReference>
<evidence type="ECO:0000313" key="6">
    <source>
        <dbReference type="Proteomes" id="UP000449547"/>
    </source>
</evidence>
<evidence type="ECO:0000256" key="1">
    <source>
        <dbReference type="ARBA" id="ARBA00009953"/>
    </source>
</evidence>
<dbReference type="Pfam" id="PF08620">
    <property type="entry name" value="RPAP1_C"/>
    <property type="match status" value="1"/>
</dbReference>
<feature type="region of interest" description="Disordered" evidence="2">
    <location>
        <begin position="149"/>
        <end position="169"/>
    </location>
</feature>
<comment type="similarity">
    <text evidence="1">Belongs to the RPAP1 family.</text>
</comment>
<dbReference type="Pfam" id="PF08621">
    <property type="entry name" value="RPAP1_N"/>
    <property type="match status" value="1"/>
</dbReference>
<gene>
    <name evidence="5" type="ORF">DIURU_001621</name>
</gene>
<accession>A0A642UTL4</accession>
<protein>
    <recommendedName>
        <fullName evidence="7">RNA polymerase II-associated protein RBA50</fullName>
    </recommendedName>
</protein>
<dbReference type="EMBL" id="SWFT01000050">
    <property type="protein sequence ID" value="KAA8905193.1"/>
    <property type="molecule type" value="Genomic_DNA"/>
</dbReference>
<dbReference type="InterPro" id="IPR013930">
    <property type="entry name" value="RPAP1_N"/>
</dbReference>
<dbReference type="VEuPathDB" id="FungiDB:DIURU_001621"/>
<proteinExistence type="inferred from homology"/>
<evidence type="ECO:0000313" key="5">
    <source>
        <dbReference type="EMBL" id="KAA8905193.1"/>
    </source>
</evidence>
<name>A0A642UTL4_DIURU</name>
<comment type="caution">
    <text evidence="5">The sequence shown here is derived from an EMBL/GenBank/DDBJ whole genome shotgun (WGS) entry which is preliminary data.</text>
</comment>
<feature type="domain" description="RPAP1 N-terminal" evidence="4">
    <location>
        <begin position="63"/>
        <end position="107"/>
    </location>
</feature>
<reference evidence="5 6" key="1">
    <citation type="submission" date="2019-07" db="EMBL/GenBank/DDBJ databases">
        <title>Genome assembly of two rare yeast pathogens: Diutina rugosa and Trichomonascus ciferrii.</title>
        <authorList>
            <person name="Mixao V."/>
            <person name="Saus E."/>
            <person name="Hansen A."/>
            <person name="Lass-Flor C."/>
            <person name="Gabaldon T."/>
        </authorList>
    </citation>
    <scope>NUCLEOTIDE SEQUENCE [LARGE SCALE GENOMIC DNA]</scope>
    <source>
        <strain evidence="5 6">CBS 613</strain>
    </source>
</reference>
<feature type="compositionally biased region" description="Basic and acidic residues" evidence="2">
    <location>
        <begin position="1"/>
        <end position="11"/>
    </location>
</feature>
<feature type="compositionally biased region" description="Low complexity" evidence="2">
    <location>
        <begin position="154"/>
        <end position="166"/>
    </location>
</feature>
<evidence type="ECO:0008006" key="7">
    <source>
        <dbReference type="Google" id="ProtNLM"/>
    </source>
</evidence>
<evidence type="ECO:0000256" key="2">
    <source>
        <dbReference type="SAM" id="MobiDB-lite"/>
    </source>
</evidence>
<feature type="region of interest" description="Disordered" evidence="2">
    <location>
        <begin position="1"/>
        <end position="78"/>
    </location>
</feature>
<sequence length="430" mass="48977">MDFEIVEHETEAPQEPVIPKEPSAHTTGFPSAANFNSKRSRWSRAQSQALKPQSAAKPQSEAEKIHQENIDRISNMTQEEVTKEKEDLLRELDPKLIQALLKRTENRVNELAEKPETAWNGSVRTNNGLQELSSLDAKDVDRALGVKELPAELQSGSSASNQSSSQKKVKFDDVATVNYEDLDEDIELPEDGWEDVEDLHEMVPNSVAPKDYQLVDEDQGKTTVHFPQPKQDDDLDINDPEFYDKLHEKYYPNLPKETEKLSWMTTPMPEKIASSYESISDMRFDFNGDLVDLEQSGEIPTYKGLHHHSENPHMAGYTLGELAHLARSVVPSQRAIAIRTLGRILHKLGKHKYNFLPVEDDSNNPIQQEMVSTFEDMVWQVIDELRIIESLTEASKSPNLTVSNYAIEALWLWKEGRQDEKENTEKKETS</sequence>
<organism evidence="5 6">
    <name type="scientific">Diutina rugosa</name>
    <name type="common">Yeast</name>
    <name type="synonym">Candida rugosa</name>
    <dbReference type="NCBI Taxonomy" id="5481"/>
    <lineage>
        <taxon>Eukaryota</taxon>
        <taxon>Fungi</taxon>
        <taxon>Dikarya</taxon>
        <taxon>Ascomycota</taxon>
        <taxon>Saccharomycotina</taxon>
        <taxon>Pichiomycetes</taxon>
        <taxon>Debaryomycetaceae</taxon>
        <taxon>Diutina</taxon>
    </lineage>
</organism>
<feature type="domain" description="RPAP1 C-terminal" evidence="3">
    <location>
        <begin position="281"/>
        <end position="348"/>
    </location>
</feature>
<dbReference type="InterPro" id="IPR013929">
    <property type="entry name" value="RPAP1_C"/>
</dbReference>
<keyword evidence="6" id="KW-1185">Reference proteome</keyword>